<evidence type="ECO:0000256" key="3">
    <source>
        <dbReference type="ARBA" id="ARBA00022729"/>
    </source>
</evidence>
<dbReference type="InterPro" id="IPR025961">
    <property type="entry name" value="Metal_resist"/>
</dbReference>
<keyword evidence="3" id="KW-0732">Signal</keyword>
<comment type="similarity">
    <text evidence="2">Belongs to the CpxP/Spy family.</text>
</comment>
<dbReference type="CDD" id="cd09916">
    <property type="entry name" value="CpxP_like"/>
    <property type="match status" value="1"/>
</dbReference>
<evidence type="ECO:0000313" key="7">
    <source>
        <dbReference type="Proteomes" id="UP000031518"/>
    </source>
</evidence>
<dbReference type="PANTHER" id="PTHR38102">
    <property type="entry name" value="PERIPLASMIC CHAPERONE SPY"/>
    <property type="match status" value="1"/>
</dbReference>
<name>A0A0B6WZN7_9BACT</name>
<dbReference type="Gene3D" id="1.20.120.1490">
    <property type="match status" value="1"/>
</dbReference>
<reference evidence="6 7" key="2">
    <citation type="submission" date="2015-01" db="EMBL/GenBank/DDBJ databases">
        <title>Complete genome sequence of Pyrinomonas methylaliphatogenes type strain K22T.</title>
        <authorList>
            <person name="Lee K.C.Y."/>
            <person name="Power J.F."/>
            <person name="Dunfield P.F."/>
            <person name="Morgan X.C."/>
            <person name="Huttenhower C."/>
            <person name="Stott M.B."/>
        </authorList>
    </citation>
    <scope>NUCLEOTIDE SEQUENCE [LARGE SCALE GENOMIC DNA]</scope>
    <source>
        <strain evidence="6 7">K22</strain>
    </source>
</reference>
<accession>A0A0B6WZN7</accession>
<protein>
    <submittedName>
        <fullName evidence="6">P pilus assembly/Cpx signaling pathway, periplasmic inhibitor/zinc-resistance associated protein</fullName>
    </submittedName>
</protein>
<dbReference type="Proteomes" id="UP000031518">
    <property type="component" value="Unassembled WGS sequence"/>
</dbReference>
<dbReference type="AlphaFoldDB" id="A0A0B6WZN7"/>
<evidence type="ECO:0000256" key="2">
    <source>
        <dbReference type="ARBA" id="ARBA00008441"/>
    </source>
</evidence>
<gene>
    <name evidence="6" type="ORF">PYK22_02189</name>
</gene>
<dbReference type="STRING" id="454194.PYK22_02189"/>
<dbReference type="InterPro" id="IPR052211">
    <property type="entry name" value="Cpx_auxiliary_protein"/>
</dbReference>
<evidence type="ECO:0000256" key="4">
    <source>
        <dbReference type="ARBA" id="ARBA00022764"/>
    </source>
</evidence>
<proteinExistence type="inferred from homology"/>
<reference evidence="6 7" key="1">
    <citation type="submission" date="2013-12" db="EMBL/GenBank/DDBJ databases">
        <authorList>
            <person name="Stott M."/>
        </authorList>
    </citation>
    <scope>NUCLEOTIDE SEQUENCE [LARGE SCALE GENOMIC DNA]</scope>
    <source>
        <strain evidence="6 7">K22</strain>
    </source>
</reference>
<dbReference type="InterPro" id="IPR012899">
    <property type="entry name" value="LTXXQ"/>
</dbReference>
<evidence type="ECO:0000256" key="1">
    <source>
        <dbReference type="ARBA" id="ARBA00004418"/>
    </source>
</evidence>
<sequence>MMEGLKIELHPWKIEGVISRLGLLAMLLSAIGAPSLKAQVRNQARPAQPIPQAGAAKPKPVPPRPLLEILNLTPEQKQQIRSIRRKNDLTGRMLLTRLREAQRALDEAIYADNLDEREFEARVQELIDAQSAVTRHRARVELEIRRILTPEQLKLFKQLREQQRARANQPRP</sequence>
<dbReference type="EMBL" id="CBXV010000007">
    <property type="protein sequence ID" value="CDM66177.1"/>
    <property type="molecule type" value="Genomic_DNA"/>
</dbReference>
<evidence type="ECO:0000256" key="5">
    <source>
        <dbReference type="SAM" id="MobiDB-lite"/>
    </source>
</evidence>
<dbReference type="Pfam" id="PF13801">
    <property type="entry name" value="Metal_resist"/>
    <property type="match status" value="1"/>
</dbReference>
<feature type="region of interest" description="Disordered" evidence="5">
    <location>
        <begin position="42"/>
        <end position="61"/>
    </location>
</feature>
<evidence type="ECO:0000313" key="6">
    <source>
        <dbReference type="EMBL" id="CDM66177.1"/>
    </source>
</evidence>
<comment type="subcellular location">
    <subcellularLocation>
        <location evidence="1">Periplasm</location>
    </subcellularLocation>
</comment>
<dbReference type="PANTHER" id="PTHR38102:SF1">
    <property type="entry name" value="PERIPLASMIC CHAPERONE SPY"/>
    <property type="match status" value="1"/>
</dbReference>
<keyword evidence="4" id="KW-0574">Periplasm</keyword>
<organism evidence="6 7">
    <name type="scientific">Pyrinomonas methylaliphatogenes</name>
    <dbReference type="NCBI Taxonomy" id="454194"/>
    <lineage>
        <taxon>Bacteria</taxon>
        <taxon>Pseudomonadati</taxon>
        <taxon>Acidobacteriota</taxon>
        <taxon>Blastocatellia</taxon>
        <taxon>Blastocatellales</taxon>
        <taxon>Pyrinomonadaceae</taxon>
        <taxon>Pyrinomonas</taxon>
    </lineage>
</organism>
<dbReference type="GO" id="GO:0042597">
    <property type="term" value="C:periplasmic space"/>
    <property type="evidence" value="ECO:0007669"/>
    <property type="project" value="UniProtKB-SubCell"/>
</dbReference>
<keyword evidence="7" id="KW-1185">Reference proteome</keyword>